<feature type="transmembrane region" description="Helical" evidence="1">
    <location>
        <begin position="353"/>
        <end position="374"/>
    </location>
</feature>
<organism evidence="2 3">
    <name type="scientific">Cyclonatronum proteinivorum</name>
    <dbReference type="NCBI Taxonomy" id="1457365"/>
    <lineage>
        <taxon>Bacteria</taxon>
        <taxon>Pseudomonadati</taxon>
        <taxon>Balneolota</taxon>
        <taxon>Balneolia</taxon>
        <taxon>Balneolales</taxon>
        <taxon>Cyclonatronaceae</taxon>
        <taxon>Cyclonatronum</taxon>
    </lineage>
</organism>
<reference evidence="2 3" key="1">
    <citation type="submission" date="2018-03" db="EMBL/GenBank/DDBJ databases">
        <title>Phenotypic and genomic properties of Cyclonatronum proteinivorum gen. nov., sp. nov., a haloalkaliphilic bacteroidete from soda lakes possessing Na+-translocating rhodopsin.</title>
        <authorList>
            <person name="Toshchakov S.V."/>
            <person name="Korzhenkov A."/>
            <person name="Samarov N.I."/>
            <person name="Kublanov I.V."/>
            <person name="Muntyan M.S."/>
            <person name="Sorokin D.Y."/>
        </authorList>
    </citation>
    <scope>NUCLEOTIDE SEQUENCE [LARGE SCALE GENOMIC DNA]</scope>
    <source>
        <strain evidence="2 3">Omega</strain>
    </source>
</reference>
<feature type="transmembrane region" description="Helical" evidence="1">
    <location>
        <begin position="293"/>
        <end position="312"/>
    </location>
</feature>
<name>A0A345UP16_9BACT</name>
<feature type="transmembrane region" description="Helical" evidence="1">
    <location>
        <begin position="47"/>
        <end position="68"/>
    </location>
</feature>
<dbReference type="AlphaFoldDB" id="A0A345UP16"/>
<feature type="transmembrane region" description="Helical" evidence="1">
    <location>
        <begin position="176"/>
        <end position="197"/>
    </location>
</feature>
<dbReference type="PANTHER" id="PTHR43044:SF1">
    <property type="entry name" value="QUINOL:CYTOCHROME C OXIDOREDUCTASE QUINONE-BINDING SUBUNIT 2"/>
    <property type="match status" value="1"/>
</dbReference>
<keyword evidence="1" id="KW-0812">Transmembrane</keyword>
<feature type="transmembrane region" description="Helical" evidence="1">
    <location>
        <begin position="131"/>
        <end position="155"/>
    </location>
</feature>
<dbReference type="PANTHER" id="PTHR43044">
    <property type="match status" value="1"/>
</dbReference>
<feature type="transmembrane region" description="Helical" evidence="1">
    <location>
        <begin position="324"/>
        <end position="341"/>
    </location>
</feature>
<evidence type="ECO:0000256" key="1">
    <source>
        <dbReference type="SAM" id="Phobius"/>
    </source>
</evidence>
<proteinExistence type="predicted"/>
<feature type="transmembrane region" description="Helical" evidence="1">
    <location>
        <begin position="21"/>
        <end position="41"/>
    </location>
</feature>
<dbReference type="EMBL" id="CP027806">
    <property type="protein sequence ID" value="AXJ02218.1"/>
    <property type="molecule type" value="Genomic_DNA"/>
</dbReference>
<dbReference type="KEGG" id="cprv:CYPRO_2981"/>
<dbReference type="RefSeq" id="WP_114985336.1">
    <property type="nucleotide sequence ID" value="NZ_CP027806.1"/>
</dbReference>
<feature type="transmembrane region" description="Helical" evidence="1">
    <location>
        <begin position="209"/>
        <end position="231"/>
    </location>
</feature>
<accession>A0A345UP16</accession>
<evidence type="ECO:0000313" key="2">
    <source>
        <dbReference type="EMBL" id="AXJ02218.1"/>
    </source>
</evidence>
<dbReference type="Proteomes" id="UP000254808">
    <property type="component" value="Chromosome"/>
</dbReference>
<protein>
    <submittedName>
        <fullName evidence="2">Quinol:cytochrome c oxidoreductase quinone-binding subunit 2</fullName>
    </submittedName>
</protein>
<evidence type="ECO:0000313" key="3">
    <source>
        <dbReference type="Proteomes" id="UP000254808"/>
    </source>
</evidence>
<feature type="transmembrane region" description="Helical" evidence="1">
    <location>
        <begin position="252"/>
        <end position="273"/>
    </location>
</feature>
<keyword evidence="1" id="KW-0472">Membrane</keyword>
<keyword evidence="3" id="KW-1185">Reference proteome</keyword>
<keyword evidence="1" id="KW-1133">Transmembrane helix</keyword>
<gene>
    <name evidence="2" type="ORF">CYPRO_2981</name>
</gene>
<sequence length="394" mass="45866">MAHTKLTDSIEFPESANPSRIIIAIGVVGIIASLVGVVVNFEQFLHSYLTSFTFFISISLGSLFLVMIHHITRSSWGTTLRRIPETFSSYLWVFGLLFIPILIGMTTLFPWTQEQYHPFYEGLREYKSPYLNIPFFVARNIIYFAIWAFLGYKLYQNSIKMDQTGDWGIDTTLRKISAPGIFFFGFTVAFASFDWIMSLRFDWFSTMFGVYYFAMSFQAIFAILLLVIFYLRNNGLLLNTINKAHIRDLGAWLFAFTVFYAYIAFGQFFLIYYANIPEATLFFFYRLEGNWQYIFYAVIFGRFVIPFIVLLSKPAKGNFTVLKTMAVFIVISHVVELYWLIMPSLHDTFAFHWLDLATFLALAGIFLGLFFFYFKQQSMVPKNDPKLIESLNKH</sequence>
<feature type="transmembrane region" description="Helical" evidence="1">
    <location>
        <begin position="89"/>
        <end position="111"/>
    </location>
</feature>
<dbReference type="OrthoDB" id="140980at2"/>